<dbReference type="Proteomes" id="UP001148299">
    <property type="component" value="Unassembled WGS sequence"/>
</dbReference>
<dbReference type="InterPro" id="IPR018535">
    <property type="entry name" value="DUF1996"/>
</dbReference>
<keyword evidence="1" id="KW-0732">Signal</keyword>
<feature type="signal peptide" evidence="1">
    <location>
        <begin position="1"/>
        <end position="21"/>
    </location>
</feature>
<evidence type="ECO:0000313" key="3">
    <source>
        <dbReference type="EMBL" id="KAJ5354601.1"/>
    </source>
</evidence>
<accession>A0A9W9R6P2</accession>
<dbReference type="PANTHER" id="PTHR43662:SF11">
    <property type="entry name" value="WSC DOMAIN-CONTAINING PROTEIN"/>
    <property type="match status" value="1"/>
</dbReference>
<organism evidence="3 4">
    <name type="scientific">Penicillium brevicompactum</name>
    <dbReference type="NCBI Taxonomy" id="5074"/>
    <lineage>
        <taxon>Eukaryota</taxon>
        <taxon>Fungi</taxon>
        <taxon>Dikarya</taxon>
        <taxon>Ascomycota</taxon>
        <taxon>Pezizomycotina</taxon>
        <taxon>Eurotiomycetes</taxon>
        <taxon>Eurotiomycetidae</taxon>
        <taxon>Eurotiales</taxon>
        <taxon>Aspergillaceae</taxon>
        <taxon>Penicillium</taxon>
    </lineage>
</organism>
<feature type="domain" description="DUF1996" evidence="2">
    <location>
        <begin position="44"/>
        <end position="291"/>
    </location>
</feature>
<comment type="caution">
    <text evidence="3">The sequence shown here is derived from an EMBL/GenBank/DDBJ whole genome shotgun (WGS) entry which is preliminary data.</text>
</comment>
<dbReference type="EMBL" id="JAPZBR010000004">
    <property type="protein sequence ID" value="KAJ5354601.1"/>
    <property type="molecule type" value="Genomic_DNA"/>
</dbReference>
<evidence type="ECO:0000256" key="1">
    <source>
        <dbReference type="SAM" id="SignalP"/>
    </source>
</evidence>
<keyword evidence="4" id="KW-1185">Reference proteome</keyword>
<evidence type="ECO:0000259" key="2">
    <source>
        <dbReference type="Pfam" id="PF09362"/>
    </source>
</evidence>
<protein>
    <recommendedName>
        <fullName evidence="2">DUF1996 domain-containing protein</fullName>
    </recommendedName>
</protein>
<dbReference type="PANTHER" id="PTHR43662">
    <property type="match status" value="1"/>
</dbReference>
<feature type="chain" id="PRO_5040954631" description="DUF1996 domain-containing protein" evidence="1">
    <location>
        <begin position="22"/>
        <end position="378"/>
    </location>
</feature>
<gene>
    <name evidence="3" type="ORF">N7541_005645</name>
</gene>
<sequence>MHFKGSLTILASASFLVSGFAKDSRTFAVNHFYGNSALTMGRMDPIMDPGRPATHSHAIQGGSNFNLTMTDDALMDSNCTSSIVDADKSNYWTPSLYFQAENGSFLSVPMFYMNVYYFFEATDDDIQPFPFGLRMFVGNSSLRTPPRPIQFTCPRSSYDIPSYPEGSDGLHGVGIQDPTNAGAGAGFPHMNCDGYASPLRADIHFPSCYNPEIDLHDYANNMVFPSSEGTTGGKVNCPEGWVHVPHIFYEVYWNTPLFADMWTEGTGSQPFILSNGDRTGYSLHGDFISGWDEDVLKKIIDNCNAGSLGMDKCADAGFLNDVSTSCNIPNLVPEQIDGVLDKLPGNNPPTGWGQEVEDLAAKQKLKRHIRGHSHGKHF</sequence>
<reference evidence="3" key="1">
    <citation type="submission" date="2022-12" db="EMBL/GenBank/DDBJ databases">
        <authorList>
            <person name="Petersen C."/>
        </authorList>
    </citation>
    <scope>NUCLEOTIDE SEQUENCE</scope>
    <source>
        <strain evidence="3">IBT 35675</strain>
    </source>
</reference>
<dbReference type="AlphaFoldDB" id="A0A9W9R6P2"/>
<evidence type="ECO:0000313" key="4">
    <source>
        <dbReference type="Proteomes" id="UP001148299"/>
    </source>
</evidence>
<proteinExistence type="predicted"/>
<name>A0A9W9R6P2_PENBR</name>
<dbReference type="Pfam" id="PF09362">
    <property type="entry name" value="DUF1996"/>
    <property type="match status" value="1"/>
</dbReference>
<reference evidence="3" key="2">
    <citation type="journal article" date="2023" name="IMA Fungus">
        <title>Comparative genomic study of the Penicillium genus elucidates a diverse pangenome and 15 lateral gene transfer events.</title>
        <authorList>
            <person name="Petersen C."/>
            <person name="Sorensen T."/>
            <person name="Nielsen M.R."/>
            <person name="Sondergaard T.E."/>
            <person name="Sorensen J.L."/>
            <person name="Fitzpatrick D.A."/>
            <person name="Frisvad J.C."/>
            <person name="Nielsen K.L."/>
        </authorList>
    </citation>
    <scope>NUCLEOTIDE SEQUENCE</scope>
    <source>
        <strain evidence="3">IBT 35675</strain>
    </source>
</reference>